<sequence>MSEAAARDSCSVQHLLQPEAFALTSRLQDIFVRSLPRARLGPPHTIQEDTQKASAWHEQGCLDMGGPYSAGAGPVSQAVIRLYSVISTGDSCELHLSVNDLRGRGCSTDSGLQVKTGITGSLPHWKTAASGEVAMEWQIVHA</sequence>
<keyword evidence="2" id="KW-1185">Reference proteome</keyword>
<dbReference type="AlphaFoldDB" id="A0AAW1SNE6"/>
<proteinExistence type="predicted"/>
<protein>
    <submittedName>
        <fullName evidence="1">Uncharacterized protein</fullName>
    </submittedName>
</protein>
<gene>
    <name evidence="1" type="ORF">WJX84_006121</name>
</gene>
<comment type="caution">
    <text evidence="1">The sequence shown here is derived from an EMBL/GenBank/DDBJ whole genome shotgun (WGS) entry which is preliminary data.</text>
</comment>
<dbReference type="Proteomes" id="UP001485043">
    <property type="component" value="Unassembled WGS sequence"/>
</dbReference>
<name>A0AAW1SNE6_9CHLO</name>
<dbReference type="EMBL" id="JALJOV010001418">
    <property type="protein sequence ID" value="KAK9848166.1"/>
    <property type="molecule type" value="Genomic_DNA"/>
</dbReference>
<accession>A0AAW1SNE6</accession>
<reference evidence="1 2" key="1">
    <citation type="journal article" date="2024" name="Nat. Commun.">
        <title>Phylogenomics reveals the evolutionary origins of lichenization in chlorophyte algae.</title>
        <authorList>
            <person name="Puginier C."/>
            <person name="Libourel C."/>
            <person name="Otte J."/>
            <person name="Skaloud P."/>
            <person name="Haon M."/>
            <person name="Grisel S."/>
            <person name="Petersen M."/>
            <person name="Berrin J.G."/>
            <person name="Delaux P.M."/>
            <person name="Dal Grande F."/>
            <person name="Keller J."/>
        </authorList>
    </citation>
    <scope>NUCLEOTIDE SEQUENCE [LARGE SCALE GENOMIC DNA]</scope>
    <source>
        <strain evidence="1 2">SAG 2523</strain>
    </source>
</reference>
<evidence type="ECO:0000313" key="2">
    <source>
        <dbReference type="Proteomes" id="UP001485043"/>
    </source>
</evidence>
<evidence type="ECO:0000313" key="1">
    <source>
        <dbReference type="EMBL" id="KAK9848166.1"/>
    </source>
</evidence>
<organism evidence="1 2">
    <name type="scientific">Apatococcus fuscideae</name>
    <dbReference type="NCBI Taxonomy" id="2026836"/>
    <lineage>
        <taxon>Eukaryota</taxon>
        <taxon>Viridiplantae</taxon>
        <taxon>Chlorophyta</taxon>
        <taxon>core chlorophytes</taxon>
        <taxon>Trebouxiophyceae</taxon>
        <taxon>Chlorellales</taxon>
        <taxon>Chlorellaceae</taxon>
        <taxon>Apatococcus</taxon>
    </lineage>
</organism>